<dbReference type="InterPro" id="IPR002083">
    <property type="entry name" value="MATH/TRAF_dom"/>
</dbReference>
<dbReference type="OrthoDB" id="289038at2759"/>
<feature type="domain" description="MATH" evidence="1">
    <location>
        <begin position="3"/>
        <end position="52"/>
    </location>
</feature>
<dbReference type="Proteomes" id="UP000193922">
    <property type="component" value="Unassembled WGS sequence"/>
</dbReference>
<feature type="non-terminal residue" evidence="2">
    <location>
        <position position="52"/>
    </location>
</feature>
<dbReference type="Gene3D" id="2.60.210.10">
    <property type="entry name" value="Apoptosis, Tumor Necrosis Factor Receptor Associated Protein 2, Chain A"/>
    <property type="match status" value="1"/>
</dbReference>
<dbReference type="STRING" id="61395.A0A1Y1WHG3"/>
<accession>A0A1Y1WHG3</accession>
<protein>
    <recommendedName>
        <fullName evidence="1">MATH domain-containing protein</fullName>
    </recommendedName>
</protein>
<dbReference type="InterPro" id="IPR008974">
    <property type="entry name" value="TRAF-like"/>
</dbReference>
<organism evidence="2 3">
    <name type="scientific">Linderina pennispora</name>
    <dbReference type="NCBI Taxonomy" id="61395"/>
    <lineage>
        <taxon>Eukaryota</taxon>
        <taxon>Fungi</taxon>
        <taxon>Fungi incertae sedis</taxon>
        <taxon>Zoopagomycota</taxon>
        <taxon>Kickxellomycotina</taxon>
        <taxon>Kickxellomycetes</taxon>
        <taxon>Kickxellales</taxon>
        <taxon>Kickxellaceae</taxon>
        <taxon>Linderina</taxon>
    </lineage>
</organism>
<feature type="non-terminal residue" evidence="2">
    <location>
        <position position="1"/>
    </location>
</feature>
<gene>
    <name evidence="2" type="ORF">DL89DRAFT_206453</name>
</gene>
<dbReference type="GeneID" id="63800742"/>
<keyword evidence="3" id="KW-1185">Reference proteome</keyword>
<evidence type="ECO:0000313" key="2">
    <source>
        <dbReference type="EMBL" id="ORX72959.1"/>
    </source>
</evidence>
<evidence type="ECO:0000313" key="3">
    <source>
        <dbReference type="Proteomes" id="UP000193922"/>
    </source>
</evidence>
<dbReference type="AlphaFoldDB" id="A0A1Y1WHG3"/>
<dbReference type="PROSITE" id="PS50144">
    <property type="entry name" value="MATH"/>
    <property type="match status" value="1"/>
</dbReference>
<comment type="caution">
    <text evidence="2">The sequence shown here is derived from an EMBL/GenBank/DDBJ whole genome shotgun (WGS) entry which is preliminary data.</text>
</comment>
<reference evidence="2 3" key="1">
    <citation type="submission" date="2016-07" db="EMBL/GenBank/DDBJ databases">
        <title>Pervasive Adenine N6-methylation of Active Genes in Fungi.</title>
        <authorList>
            <consortium name="DOE Joint Genome Institute"/>
            <person name="Mondo S.J."/>
            <person name="Dannebaum R.O."/>
            <person name="Kuo R.C."/>
            <person name="Labutti K."/>
            <person name="Haridas S."/>
            <person name="Kuo A."/>
            <person name="Salamov A."/>
            <person name="Ahrendt S.R."/>
            <person name="Lipzen A."/>
            <person name="Sullivan W."/>
            <person name="Andreopoulos W.B."/>
            <person name="Clum A."/>
            <person name="Lindquist E."/>
            <person name="Daum C."/>
            <person name="Ramamoorthy G.K."/>
            <person name="Gryganskyi A."/>
            <person name="Culley D."/>
            <person name="Magnuson J.K."/>
            <person name="James T.Y."/>
            <person name="O'Malley M.A."/>
            <person name="Stajich J.E."/>
            <person name="Spatafora J.W."/>
            <person name="Visel A."/>
            <person name="Grigoriev I.V."/>
        </authorList>
    </citation>
    <scope>NUCLEOTIDE SEQUENCE [LARGE SCALE GENOMIC DNA]</scope>
    <source>
        <strain evidence="2 3">ATCC 12442</strain>
    </source>
</reference>
<proteinExistence type="predicted"/>
<dbReference type="SUPFAM" id="SSF49599">
    <property type="entry name" value="TRAF domain-like"/>
    <property type="match status" value="1"/>
</dbReference>
<sequence length="52" mass="6070">LDRQAYFWNIANWDALDKRATSDVFRCGGHAWRILLRPFGSSHKGVLSFFLE</sequence>
<name>A0A1Y1WHG3_9FUNG</name>
<dbReference type="RefSeq" id="XP_040746299.1">
    <property type="nucleotide sequence ID" value="XM_040884094.1"/>
</dbReference>
<dbReference type="EMBL" id="MCFD01000002">
    <property type="protein sequence ID" value="ORX72959.1"/>
    <property type="molecule type" value="Genomic_DNA"/>
</dbReference>
<evidence type="ECO:0000259" key="1">
    <source>
        <dbReference type="PROSITE" id="PS50144"/>
    </source>
</evidence>